<feature type="transmembrane region" description="Helical" evidence="1">
    <location>
        <begin position="122"/>
        <end position="144"/>
    </location>
</feature>
<proteinExistence type="predicted"/>
<keyword evidence="4" id="KW-1185">Reference proteome</keyword>
<organism evidence="3 5">
    <name type="scientific">Adineta ricciae</name>
    <name type="common">Rotifer</name>
    <dbReference type="NCBI Taxonomy" id="249248"/>
    <lineage>
        <taxon>Eukaryota</taxon>
        <taxon>Metazoa</taxon>
        <taxon>Spiralia</taxon>
        <taxon>Gnathifera</taxon>
        <taxon>Rotifera</taxon>
        <taxon>Eurotatoria</taxon>
        <taxon>Bdelloidea</taxon>
        <taxon>Adinetida</taxon>
        <taxon>Adinetidae</taxon>
        <taxon>Adineta</taxon>
    </lineage>
</organism>
<dbReference type="EMBL" id="CAJNOR010000231">
    <property type="protein sequence ID" value="CAF0849269.1"/>
    <property type="molecule type" value="Genomic_DNA"/>
</dbReference>
<comment type="caution">
    <text evidence="3">The sequence shown here is derived from an EMBL/GenBank/DDBJ whole genome shotgun (WGS) entry which is preliminary data.</text>
</comment>
<dbReference type="Proteomes" id="UP000663852">
    <property type="component" value="Unassembled WGS sequence"/>
</dbReference>
<feature type="transmembrane region" description="Helical" evidence="1">
    <location>
        <begin position="98"/>
        <end position="115"/>
    </location>
</feature>
<dbReference type="AlphaFoldDB" id="A0A815RSJ5"/>
<evidence type="ECO:0000313" key="5">
    <source>
        <dbReference type="Proteomes" id="UP000663852"/>
    </source>
</evidence>
<feature type="transmembrane region" description="Helical" evidence="1">
    <location>
        <begin position="15"/>
        <end position="42"/>
    </location>
</feature>
<feature type="transmembrane region" description="Helical" evidence="1">
    <location>
        <begin position="164"/>
        <end position="182"/>
    </location>
</feature>
<dbReference type="Proteomes" id="UP000663828">
    <property type="component" value="Unassembled WGS sequence"/>
</dbReference>
<keyword evidence="1" id="KW-1133">Transmembrane helix</keyword>
<feature type="transmembrane region" description="Helical" evidence="1">
    <location>
        <begin position="246"/>
        <end position="264"/>
    </location>
</feature>
<protein>
    <submittedName>
        <fullName evidence="3">Uncharacterized protein</fullName>
    </submittedName>
</protein>
<evidence type="ECO:0000313" key="4">
    <source>
        <dbReference type="Proteomes" id="UP000663828"/>
    </source>
</evidence>
<accession>A0A815RSJ5</accession>
<evidence type="ECO:0000313" key="3">
    <source>
        <dbReference type="EMBL" id="CAF1480730.1"/>
    </source>
</evidence>
<sequence>MDLLEYSMAPLLKPIFGGISSICAVGWFISDLWLIIIIMQFIYINKNDDKRVDIVYCIWFLLITLVNIRWSYTSPRSTTPSTSPETLPFLNHNMFKRIFIRTSFGLLFHFCGLMYRKHIEKYQAILFTGRNFLLAFIIICQIVYYYGNDTYYLHYNADFKFAPVWLPILTSCIGIYLYIFVAKCASKHIADDDILIKIGNETYHIMCLHLLVYFFLNIIMITMFQEKNFQFLISNEIYRYQSEKNWPLYLSSALLIPTFGAIYTRKLAKRIIGSIISAKLNRKLTHSPYFSTLVHKRHYDELLK</sequence>
<gene>
    <name evidence="3" type="ORF">EDS130_LOCUS41424</name>
    <name evidence="2" type="ORF">XAT740_LOCUS5392</name>
</gene>
<keyword evidence="1" id="KW-0472">Membrane</keyword>
<feature type="transmembrane region" description="Helical" evidence="1">
    <location>
        <begin position="54"/>
        <end position="72"/>
    </location>
</feature>
<dbReference type="EMBL" id="CAJNOJ010000544">
    <property type="protein sequence ID" value="CAF1480730.1"/>
    <property type="molecule type" value="Genomic_DNA"/>
</dbReference>
<keyword evidence="1" id="KW-0812">Transmembrane</keyword>
<name>A0A815RSJ5_ADIRI</name>
<reference evidence="3" key="1">
    <citation type="submission" date="2021-02" db="EMBL/GenBank/DDBJ databases">
        <authorList>
            <person name="Nowell W R."/>
        </authorList>
    </citation>
    <scope>NUCLEOTIDE SEQUENCE</scope>
</reference>
<dbReference type="OrthoDB" id="10057147at2759"/>
<evidence type="ECO:0000256" key="1">
    <source>
        <dbReference type="SAM" id="Phobius"/>
    </source>
</evidence>
<evidence type="ECO:0000313" key="2">
    <source>
        <dbReference type="EMBL" id="CAF0849269.1"/>
    </source>
</evidence>
<feature type="transmembrane region" description="Helical" evidence="1">
    <location>
        <begin position="203"/>
        <end position="224"/>
    </location>
</feature>